<evidence type="ECO:0000313" key="1">
    <source>
        <dbReference type="EMBL" id="BAM68209.1"/>
    </source>
</evidence>
<organism evidence="1">
    <name type="scientific">Paracoccus laeviglucosivorans</name>
    <dbReference type="NCBI Taxonomy" id="1197861"/>
    <lineage>
        <taxon>Bacteria</taxon>
        <taxon>Pseudomonadati</taxon>
        <taxon>Pseudomonadota</taxon>
        <taxon>Alphaproteobacteria</taxon>
        <taxon>Rhodobacterales</taxon>
        <taxon>Paracoccaceae</taxon>
        <taxon>Paracoccus</taxon>
    </lineage>
</organism>
<evidence type="ECO:0000313" key="2">
    <source>
        <dbReference type="EMBL" id="SMO97258.1"/>
    </source>
</evidence>
<dbReference type="Gene3D" id="3.30.420.310">
    <property type="entry name" value="2-keto-3-deoxy-galactonokinase, C-terminal domain"/>
    <property type="match status" value="1"/>
</dbReference>
<reference evidence="1" key="2">
    <citation type="journal article" date="2015" name="Int. J. Syst. Evol. Microbiol.">
        <title>Paracoccus laeviglucosivorans sp. nov., an L-glucose-utilizing bacterium isolated from soil.</title>
        <authorList>
            <person name="Nakamura A."/>
        </authorList>
    </citation>
    <scope>NUCLEOTIDE SEQUENCE</scope>
    <source>
        <strain evidence="1">43P</strain>
    </source>
</reference>
<dbReference type="RefSeq" id="WP_142664771.1">
    <property type="nucleotide sequence ID" value="NZ_FXTK01000027.1"/>
</dbReference>
<dbReference type="AlphaFoldDB" id="K7ZQX9"/>
<reference evidence="1" key="1">
    <citation type="journal article" date="2012" name="J. Biol. Chem.">
        <title>An L-glucose Catabolic Pathway in Paracoccus Species 43P.</title>
        <authorList>
            <person name="Shimizu T."/>
            <person name="Takaya N."/>
            <person name="Nakamura A."/>
        </authorList>
    </citation>
    <scope>NUCLEOTIDE SEQUENCE</scope>
    <source>
        <strain evidence="1">43P</strain>
    </source>
</reference>
<evidence type="ECO:0000313" key="3">
    <source>
        <dbReference type="Proteomes" id="UP000319014"/>
    </source>
</evidence>
<accession>K7ZQX9</accession>
<gene>
    <name evidence="1" type="primary">lgnF</name>
    <name evidence="2" type="ORF">SAMN06265221_12731</name>
</gene>
<dbReference type="InterPro" id="IPR007729">
    <property type="entry name" value="DGOK"/>
</dbReference>
<keyword evidence="1" id="KW-0808">Transferase</keyword>
<protein>
    <submittedName>
        <fullName evidence="1 2">2-keto-3-deoxygalactonate kinase</fullName>
    </submittedName>
</protein>
<keyword evidence="1" id="KW-0418">Kinase</keyword>
<sequence>MTNGIAPRFAAVDWGTSSFRIWLCGAKGEVIAERRSGEGMTHARDNGFGNILDAHLADMAAPNDLNVVVCGMAGARQGWVEAGYIDCPAPLHHLADRATPVAHPTRDIRILPGVAQRDPQHPDVIRGEETQLLGLLAHDVASVVVMPGTHSKWARMDGSTLTSFSTHMTGELFQALTSATLLKHAVEGATGPTDHAAFTAGVREIFETPAAWSSRLFEIRGRQLLFGASADGAKARISGILIGAELASGLAGASQQQPVRILSTGGLADLYGKACDALDLPFLIEDADAATLRGLHAAATRIWP</sequence>
<name>K7ZQX9_9RHOB</name>
<dbReference type="EMBL" id="FXTK01000027">
    <property type="protein sequence ID" value="SMO97258.1"/>
    <property type="molecule type" value="Genomic_DNA"/>
</dbReference>
<reference evidence="2 3" key="3">
    <citation type="submission" date="2017-05" db="EMBL/GenBank/DDBJ databases">
        <authorList>
            <person name="Varghese N."/>
            <person name="Submissions S."/>
        </authorList>
    </citation>
    <scope>NUCLEOTIDE SEQUENCE [LARGE SCALE GENOMIC DNA]</scope>
    <source>
        <strain evidence="2 3">DSM 100094</strain>
    </source>
</reference>
<dbReference type="EMBL" id="AB727356">
    <property type="protein sequence ID" value="BAM68209.1"/>
    <property type="molecule type" value="Genomic_DNA"/>
</dbReference>
<dbReference type="Pfam" id="PF05035">
    <property type="entry name" value="DGOK"/>
    <property type="match status" value="1"/>
</dbReference>
<dbReference type="GO" id="GO:0008671">
    <property type="term" value="F:2-dehydro-3-deoxygalactonokinase activity"/>
    <property type="evidence" value="ECO:0007669"/>
    <property type="project" value="InterPro"/>
</dbReference>
<dbReference type="Proteomes" id="UP000319014">
    <property type="component" value="Unassembled WGS sequence"/>
</dbReference>
<dbReference type="Gene3D" id="3.30.420.300">
    <property type="entry name" value="2-keto-3-deoxy-galactonokinase, substrate binding domain"/>
    <property type="match status" value="1"/>
</dbReference>
<dbReference type="InterPro" id="IPR042257">
    <property type="entry name" value="DGOK_C"/>
</dbReference>
<proteinExistence type="predicted"/>
<dbReference type="OrthoDB" id="256574at2"/>
<keyword evidence="3" id="KW-1185">Reference proteome</keyword>
<dbReference type="InterPro" id="IPR042258">
    <property type="entry name" value="DGOK_N"/>
</dbReference>
<dbReference type="GO" id="GO:0034194">
    <property type="term" value="P:D-galactonate catabolic process"/>
    <property type="evidence" value="ECO:0007669"/>
    <property type="project" value="InterPro"/>
</dbReference>